<evidence type="ECO:0000313" key="2">
    <source>
        <dbReference type="Proteomes" id="UP001293254"/>
    </source>
</evidence>
<name>A0AAE2CM11_9LAMI</name>
<organism evidence="1 2">
    <name type="scientific">Sesamum alatum</name>
    <dbReference type="NCBI Taxonomy" id="300844"/>
    <lineage>
        <taxon>Eukaryota</taxon>
        <taxon>Viridiplantae</taxon>
        <taxon>Streptophyta</taxon>
        <taxon>Embryophyta</taxon>
        <taxon>Tracheophyta</taxon>
        <taxon>Spermatophyta</taxon>
        <taxon>Magnoliopsida</taxon>
        <taxon>eudicotyledons</taxon>
        <taxon>Gunneridae</taxon>
        <taxon>Pentapetalae</taxon>
        <taxon>asterids</taxon>
        <taxon>lamiids</taxon>
        <taxon>Lamiales</taxon>
        <taxon>Pedaliaceae</taxon>
        <taxon>Sesamum</taxon>
    </lineage>
</organism>
<reference evidence="1" key="1">
    <citation type="submission" date="2020-06" db="EMBL/GenBank/DDBJ databases">
        <authorList>
            <person name="Li T."/>
            <person name="Hu X."/>
            <person name="Zhang T."/>
            <person name="Song X."/>
            <person name="Zhang H."/>
            <person name="Dai N."/>
            <person name="Sheng W."/>
            <person name="Hou X."/>
            <person name="Wei L."/>
        </authorList>
    </citation>
    <scope>NUCLEOTIDE SEQUENCE</scope>
    <source>
        <strain evidence="1">3651</strain>
        <tissue evidence="1">Leaf</tissue>
    </source>
</reference>
<keyword evidence="2" id="KW-1185">Reference proteome</keyword>
<evidence type="ECO:0000313" key="1">
    <source>
        <dbReference type="EMBL" id="KAK4427130.1"/>
    </source>
</evidence>
<accession>A0AAE2CM11</accession>
<dbReference type="EMBL" id="JACGWO010000005">
    <property type="protein sequence ID" value="KAK4427130.1"/>
    <property type="molecule type" value="Genomic_DNA"/>
</dbReference>
<comment type="caution">
    <text evidence="1">The sequence shown here is derived from an EMBL/GenBank/DDBJ whole genome shotgun (WGS) entry which is preliminary data.</text>
</comment>
<sequence>MEKFKDDSRKYVSITDHVLLGRGVGKGDQSLTREEIQRVIIFSPPKLPAAADGREQFSLVVDDARRRLYSSSGRRLAEASKRRRSLSLADWAHLRFRPKEFLYCK</sequence>
<proteinExistence type="predicted"/>
<dbReference type="AlphaFoldDB" id="A0AAE2CM11"/>
<gene>
    <name evidence="1" type="ORF">Salat_1481900</name>
</gene>
<reference evidence="1" key="2">
    <citation type="journal article" date="2024" name="Plant">
        <title>Genomic evolution and insights into agronomic trait innovations of Sesamum species.</title>
        <authorList>
            <person name="Miao H."/>
            <person name="Wang L."/>
            <person name="Qu L."/>
            <person name="Liu H."/>
            <person name="Sun Y."/>
            <person name="Le M."/>
            <person name="Wang Q."/>
            <person name="Wei S."/>
            <person name="Zheng Y."/>
            <person name="Lin W."/>
            <person name="Duan Y."/>
            <person name="Cao H."/>
            <person name="Xiong S."/>
            <person name="Wang X."/>
            <person name="Wei L."/>
            <person name="Li C."/>
            <person name="Ma Q."/>
            <person name="Ju M."/>
            <person name="Zhao R."/>
            <person name="Li G."/>
            <person name="Mu C."/>
            <person name="Tian Q."/>
            <person name="Mei H."/>
            <person name="Zhang T."/>
            <person name="Gao T."/>
            <person name="Zhang H."/>
        </authorList>
    </citation>
    <scope>NUCLEOTIDE SEQUENCE</scope>
    <source>
        <strain evidence="1">3651</strain>
    </source>
</reference>
<protein>
    <submittedName>
        <fullName evidence="1">Uncharacterized protein</fullName>
    </submittedName>
</protein>
<dbReference type="Proteomes" id="UP001293254">
    <property type="component" value="Unassembled WGS sequence"/>
</dbReference>